<evidence type="ECO:0000313" key="3">
    <source>
        <dbReference type="Proteomes" id="UP000016922"/>
    </source>
</evidence>
<dbReference type="OrthoDB" id="5404564at2759"/>
<dbReference type="GeneID" id="19469070"/>
<dbReference type="KEGG" id="glz:GLAREA_10023"/>
<feature type="compositionally biased region" description="Acidic residues" evidence="1">
    <location>
        <begin position="752"/>
        <end position="763"/>
    </location>
</feature>
<accession>S3DB63</accession>
<evidence type="ECO:0000313" key="2">
    <source>
        <dbReference type="EMBL" id="EPE34329.1"/>
    </source>
</evidence>
<feature type="region of interest" description="Disordered" evidence="1">
    <location>
        <begin position="978"/>
        <end position="1038"/>
    </location>
</feature>
<sequence>MTPPVSVGDVYLMGKLALKLGRAFTKGRKSAPAEFHEVENQLYSLSIALNALEHANSEGNVVFSLTQSHPASATLPEQTEPSDSVGVMVRSCEQTLKHLETIVEKYSDIGKSRESGEPILKRWKRTLKDNWKKVAWTTEGGDLATLRSQLAVHINSLNLVLGVVNNSQTVRLEDNLEKVSTMLREIHVWFVENLKETTSPTQREVSISQVQNLPSRDPRFELYVEADQGLILLCNCASLHPKWNERPSDNIQVSENLFKCCCPNVDPHNDMPPHQEKLATYGLSPLSFPLKLMGKVRSWMLYKATEKTTNRLVSLIIKKVPLRIMTEFEETFIQEFGAAMAGAMLSRGLSTMLAHFNPATHEWRILHLTGDTTDIQKSVDTVTFSVGQRSYTRGSIEAIKLLHYKALSNNTQNNPPNAFCYVDSAEIAVFFDEQESEANGDINSTTLHIRHDTQVLIDESAGNVKLKSVECTGLGAGENSDIASCADVVFKFTTTTATKQFNRQVGEMTMELFVMHLQSPRKNEKCILKLQASQVRCEVFHMSDAEISIVSDTTKNRPRLIIVSHNGCSIAVADDFTTSLQTPGQRPNFASPTYLVQIEESGAREVHHYKRGFEYLDFSSVQNGRLFELGLATLAAVTSGAVMVSPLQLGKQNADTWSSDSGAEAKENEARQSSIEFMYHKQQLASQPAKQFAYQLSLEEDRLGRRTKDVSEIARESVKASWVQQGLWRPSFEQWMSGAYFYAGRWKHELPPDAESDDSDVDGLETPLSKGEKRRKREPTIKAPKATISNKEDVTYLCQLTAHDQREASRPYHQFLYQMSKAQERSSQNPPDDKVVAYSASDYEVNTRAYNLVKASWMRQGIWCHRWGILPGMSWKHELAFDILGEEADYLANNDQLKVIEAVGSSLDLQSGLDPVSLAPSTSPVSNVAPSPISSKLPNTEILGNVSYLVQDPFPWGRPDSTTSPSLFAIMCAEAGISDPPTPGLPESGSEELPYTESVSLKTDTTSSPKLIQPTLPNISPNLTSISSKQSEDTNIRP</sequence>
<feature type="region of interest" description="Disordered" evidence="1">
    <location>
        <begin position="752"/>
        <end position="780"/>
    </location>
</feature>
<evidence type="ECO:0000256" key="1">
    <source>
        <dbReference type="SAM" id="MobiDB-lite"/>
    </source>
</evidence>
<name>S3DB63_GLAL2</name>
<gene>
    <name evidence="2" type="ORF">GLAREA_10023</name>
</gene>
<organism evidence="2 3">
    <name type="scientific">Glarea lozoyensis (strain ATCC 20868 / MF5171)</name>
    <dbReference type="NCBI Taxonomy" id="1116229"/>
    <lineage>
        <taxon>Eukaryota</taxon>
        <taxon>Fungi</taxon>
        <taxon>Dikarya</taxon>
        <taxon>Ascomycota</taxon>
        <taxon>Pezizomycotina</taxon>
        <taxon>Leotiomycetes</taxon>
        <taxon>Helotiales</taxon>
        <taxon>Helotiaceae</taxon>
        <taxon>Glarea</taxon>
    </lineage>
</organism>
<feature type="compositionally biased region" description="Polar residues" evidence="1">
    <location>
        <begin position="997"/>
        <end position="1029"/>
    </location>
</feature>
<dbReference type="RefSeq" id="XP_008078264.1">
    <property type="nucleotide sequence ID" value="XM_008080073.1"/>
</dbReference>
<dbReference type="PANTHER" id="PTHR38886">
    <property type="entry name" value="SESA DOMAIN-CONTAINING PROTEIN"/>
    <property type="match status" value="1"/>
</dbReference>
<proteinExistence type="predicted"/>
<dbReference type="PANTHER" id="PTHR38886:SF1">
    <property type="entry name" value="NACHT-NTPASE AND P-LOOP NTPASES N-TERMINAL DOMAIN-CONTAINING PROTEIN"/>
    <property type="match status" value="1"/>
</dbReference>
<reference evidence="2 3" key="1">
    <citation type="journal article" date="2013" name="BMC Genomics">
        <title>Genomics-driven discovery of the pneumocandin biosynthetic gene cluster in the fungus Glarea lozoyensis.</title>
        <authorList>
            <person name="Chen L."/>
            <person name="Yue Q."/>
            <person name="Zhang X."/>
            <person name="Xiang M."/>
            <person name="Wang C."/>
            <person name="Li S."/>
            <person name="Che Y."/>
            <person name="Ortiz-Lopez F.J."/>
            <person name="Bills G.F."/>
            <person name="Liu X."/>
            <person name="An Z."/>
        </authorList>
    </citation>
    <scope>NUCLEOTIDE SEQUENCE [LARGE SCALE GENOMIC DNA]</scope>
    <source>
        <strain evidence="3">ATCC 20868 / MF5171</strain>
    </source>
</reference>
<dbReference type="eggNOG" id="ENOG502SI2I">
    <property type="taxonomic scope" value="Eukaryota"/>
</dbReference>
<dbReference type="Proteomes" id="UP000016922">
    <property type="component" value="Unassembled WGS sequence"/>
</dbReference>
<dbReference type="AlphaFoldDB" id="S3DB63"/>
<dbReference type="EMBL" id="KE145356">
    <property type="protein sequence ID" value="EPE34329.1"/>
    <property type="molecule type" value="Genomic_DNA"/>
</dbReference>
<dbReference type="HOGENOM" id="CLU_293017_0_0_1"/>
<keyword evidence="3" id="KW-1185">Reference proteome</keyword>
<protein>
    <submittedName>
        <fullName evidence="2">Uncharacterized protein</fullName>
    </submittedName>
</protein>